<dbReference type="EMBL" id="CM008046">
    <property type="protein sequence ID" value="PAN08595.2"/>
    <property type="molecule type" value="Genomic_DNA"/>
</dbReference>
<evidence type="ECO:0000313" key="2">
    <source>
        <dbReference type="EMBL" id="PAN08595.2"/>
    </source>
</evidence>
<dbReference type="Proteomes" id="UP000243499">
    <property type="component" value="Chromosome 1"/>
</dbReference>
<feature type="transmembrane region" description="Helical" evidence="1">
    <location>
        <begin position="113"/>
        <end position="133"/>
    </location>
</feature>
<protein>
    <submittedName>
        <fullName evidence="2">Uncharacterized protein</fullName>
    </submittedName>
</protein>
<name>A0A2S3GTV2_9POAL</name>
<proteinExistence type="predicted"/>
<dbReference type="AlphaFoldDB" id="A0A2S3GTV2"/>
<keyword evidence="1" id="KW-0472">Membrane</keyword>
<evidence type="ECO:0000256" key="1">
    <source>
        <dbReference type="SAM" id="Phobius"/>
    </source>
</evidence>
<accession>A0A2S3GTV2</accession>
<gene>
    <name evidence="2" type="ORF">PAHAL_1G450700</name>
</gene>
<reference evidence="2" key="1">
    <citation type="submission" date="2018-04" db="EMBL/GenBank/DDBJ databases">
        <title>WGS assembly of Panicum hallii.</title>
        <authorList>
            <person name="Lovell J."/>
            <person name="Jenkins J."/>
            <person name="Lowry D."/>
            <person name="Mamidi S."/>
            <person name="Sreedasyam A."/>
            <person name="Weng X."/>
            <person name="Barry K."/>
            <person name="Bonette J."/>
            <person name="Campitelli B."/>
            <person name="Daum C."/>
            <person name="Gordon S."/>
            <person name="Gould B."/>
            <person name="Lipzen A."/>
            <person name="Macqueen A."/>
            <person name="Palacio-Mejia J."/>
            <person name="Plott C."/>
            <person name="Shakirov E."/>
            <person name="Shu S."/>
            <person name="Yoshinaga Y."/>
            <person name="Zane M."/>
            <person name="Rokhsar D."/>
            <person name="Grimwood J."/>
            <person name="Schmutz J."/>
            <person name="Juenger T."/>
        </authorList>
    </citation>
    <scope>NUCLEOTIDE SEQUENCE [LARGE SCALE GENOMIC DNA]</scope>
    <source>
        <strain evidence="2">FIL2</strain>
    </source>
</reference>
<sequence length="191" mass="21777">MLVPFFLGLSGLLFFLGCSLVLVLADKGGCLVGFWRGFGLDSRLSSLISCSWHWSLAYQYTSRGLSDGGSHNREEKSQSVPTNTDVCRKNGYKNLWLGETYSSLYCFCPRNRLSLFFLSVLFFFFLSTSTTAISHRHLKNRKGANGCSEHTRVSYRRSQFNCLIILNELSNAQDDTCEVLRPRYIFELSWC</sequence>
<dbReference type="Gramene" id="PAN08595">
    <property type="protein sequence ID" value="PAN08595"/>
    <property type="gene ID" value="PAHAL_1G450700"/>
</dbReference>
<organism evidence="2">
    <name type="scientific">Panicum hallii</name>
    <dbReference type="NCBI Taxonomy" id="206008"/>
    <lineage>
        <taxon>Eukaryota</taxon>
        <taxon>Viridiplantae</taxon>
        <taxon>Streptophyta</taxon>
        <taxon>Embryophyta</taxon>
        <taxon>Tracheophyta</taxon>
        <taxon>Spermatophyta</taxon>
        <taxon>Magnoliopsida</taxon>
        <taxon>Liliopsida</taxon>
        <taxon>Poales</taxon>
        <taxon>Poaceae</taxon>
        <taxon>PACMAD clade</taxon>
        <taxon>Panicoideae</taxon>
        <taxon>Panicodae</taxon>
        <taxon>Paniceae</taxon>
        <taxon>Panicinae</taxon>
        <taxon>Panicum</taxon>
        <taxon>Panicum sect. Panicum</taxon>
    </lineage>
</organism>
<keyword evidence="1" id="KW-1133">Transmembrane helix</keyword>
<keyword evidence="1" id="KW-0812">Transmembrane</keyword>